<proteinExistence type="predicted"/>
<name>A0A9X6VMW8_BACCE</name>
<evidence type="ECO:0000313" key="1">
    <source>
        <dbReference type="EMBL" id="PFD23179.1"/>
    </source>
</evidence>
<comment type="caution">
    <text evidence="1">The sequence shown here is derived from an EMBL/GenBank/DDBJ whole genome shotgun (WGS) entry which is preliminary data.</text>
</comment>
<protein>
    <submittedName>
        <fullName evidence="1">Uncharacterized protein</fullName>
    </submittedName>
</protein>
<evidence type="ECO:0000313" key="2">
    <source>
        <dbReference type="Proteomes" id="UP000219743"/>
    </source>
</evidence>
<gene>
    <name evidence="1" type="ORF">CN263_08860</name>
</gene>
<dbReference type="EMBL" id="NTRC01000006">
    <property type="protein sequence ID" value="PFD23179.1"/>
    <property type="molecule type" value="Genomic_DNA"/>
</dbReference>
<organism evidence="1 2">
    <name type="scientific">Bacillus cereus</name>
    <dbReference type="NCBI Taxonomy" id="1396"/>
    <lineage>
        <taxon>Bacteria</taxon>
        <taxon>Bacillati</taxon>
        <taxon>Bacillota</taxon>
        <taxon>Bacilli</taxon>
        <taxon>Bacillales</taxon>
        <taxon>Bacillaceae</taxon>
        <taxon>Bacillus</taxon>
        <taxon>Bacillus cereus group</taxon>
    </lineage>
</organism>
<accession>A0A9X6VMW8</accession>
<dbReference type="Proteomes" id="UP000219743">
    <property type="component" value="Unassembled WGS sequence"/>
</dbReference>
<sequence>MIYELKCLEEDANVMLFHERQYNKKEFEKIISNVRFELGHYIHIEDIVKILCSKYGFKQIISAHI</sequence>
<reference evidence="1 2" key="1">
    <citation type="submission" date="2017-09" db="EMBL/GenBank/DDBJ databases">
        <title>Large-scale bioinformatics analysis of Bacillus genomes uncovers conserved roles of natural products in bacterial physiology.</title>
        <authorList>
            <consortium name="Agbiome Team Llc"/>
            <person name="Bleich R.M."/>
            <person name="Kirk G.J."/>
            <person name="Santa Maria K.C."/>
            <person name="Allen S.E."/>
            <person name="Farag S."/>
            <person name="Shank E.A."/>
            <person name="Bowers A."/>
        </authorList>
    </citation>
    <scope>NUCLEOTIDE SEQUENCE [LARGE SCALE GENOMIC DNA]</scope>
    <source>
        <strain evidence="1 2">AFS024404</strain>
    </source>
</reference>
<dbReference type="AlphaFoldDB" id="A0A9X6VMW8"/>